<comment type="catalytic activity">
    <reaction evidence="1">
        <text>ATP + protein L-histidine = ADP + protein N-phospho-L-histidine.</text>
        <dbReference type="EC" id="2.7.13.3"/>
    </reaction>
</comment>
<keyword evidence="5" id="KW-0547">Nucleotide-binding</keyword>
<dbReference type="EC" id="2.7.13.3" evidence="2"/>
<reference evidence="5 6" key="1">
    <citation type="submission" date="2020-04" db="EMBL/GenBank/DDBJ databases">
        <title>Metagenomic profiling of ammonia- and methane-oxidizing microorganisms in a Dutch drinking water treatment plant.</title>
        <authorList>
            <person name="Poghosyan L."/>
            <person name="Leucker S."/>
        </authorList>
    </citation>
    <scope>NUCLEOTIDE SEQUENCE [LARGE SCALE GENOMIC DNA]</scope>
    <source>
        <strain evidence="5">S-RSF-IL-03</strain>
    </source>
</reference>
<dbReference type="PROSITE" id="PS50109">
    <property type="entry name" value="HIS_KIN"/>
    <property type="match status" value="1"/>
</dbReference>
<dbReference type="GO" id="GO:0005524">
    <property type="term" value="F:ATP binding"/>
    <property type="evidence" value="ECO:0007669"/>
    <property type="project" value="UniProtKB-KW"/>
</dbReference>
<evidence type="ECO:0000259" key="4">
    <source>
        <dbReference type="PROSITE" id="PS50109"/>
    </source>
</evidence>
<feature type="domain" description="Histidine kinase" evidence="4">
    <location>
        <begin position="274"/>
        <end position="386"/>
    </location>
</feature>
<evidence type="ECO:0000256" key="2">
    <source>
        <dbReference type="ARBA" id="ARBA00012438"/>
    </source>
</evidence>
<keyword evidence="3" id="KW-0472">Membrane</keyword>
<dbReference type="InterPro" id="IPR003594">
    <property type="entry name" value="HATPase_dom"/>
</dbReference>
<name>A0A849SM35_UNCEI</name>
<dbReference type="EMBL" id="JABFRW010000077">
    <property type="protein sequence ID" value="NOT33887.1"/>
    <property type="molecule type" value="Genomic_DNA"/>
</dbReference>
<keyword evidence="3" id="KW-0812">Transmembrane</keyword>
<accession>A0A849SM35</accession>
<evidence type="ECO:0000256" key="1">
    <source>
        <dbReference type="ARBA" id="ARBA00000085"/>
    </source>
</evidence>
<dbReference type="InterPro" id="IPR004358">
    <property type="entry name" value="Sig_transdc_His_kin-like_C"/>
</dbReference>
<dbReference type="GO" id="GO:0000155">
    <property type="term" value="F:phosphorelay sensor kinase activity"/>
    <property type="evidence" value="ECO:0007669"/>
    <property type="project" value="InterPro"/>
</dbReference>
<organism evidence="5 6">
    <name type="scientific">Eiseniibacteriota bacterium</name>
    <dbReference type="NCBI Taxonomy" id="2212470"/>
    <lineage>
        <taxon>Bacteria</taxon>
        <taxon>Candidatus Eiseniibacteriota</taxon>
    </lineage>
</organism>
<evidence type="ECO:0000313" key="6">
    <source>
        <dbReference type="Proteomes" id="UP000580839"/>
    </source>
</evidence>
<dbReference type="InterPro" id="IPR036097">
    <property type="entry name" value="HisK_dim/P_sf"/>
</dbReference>
<dbReference type="SUPFAM" id="SSF55874">
    <property type="entry name" value="ATPase domain of HSP90 chaperone/DNA topoisomerase II/histidine kinase"/>
    <property type="match status" value="1"/>
</dbReference>
<dbReference type="PANTHER" id="PTHR43065:SF50">
    <property type="entry name" value="HISTIDINE KINASE"/>
    <property type="match status" value="1"/>
</dbReference>
<dbReference type="SMART" id="SM00387">
    <property type="entry name" value="HATPase_c"/>
    <property type="match status" value="1"/>
</dbReference>
<dbReference type="InterPro" id="IPR036890">
    <property type="entry name" value="HATPase_C_sf"/>
</dbReference>
<dbReference type="Proteomes" id="UP000580839">
    <property type="component" value="Unassembled WGS sequence"/>
</dbReference>
<gene>
    <name evidence="5" type="ORF">HOP12_06930</name>
</gene>
<comment type="caution">
    <text evidence="5">The sequence shown here is derived from an EMBL/GenBank/DDBJ whole genome shotgun (WGS) entry which is preliminary data.</text>
</comment>
<dbReference type="Gene3D" id="1.10.287.130">
    <property type="match status" value="1"/>
</dbReference>
<keyword evidence="3" id="KW-1133">Transmembrane helix</keyword>
<dbReference type="InterPro" id="IPR005467">
    <property type="entry name" value="His_kinase_dom"/>
</dbReference>
<dbReference type="Pfam" id="PF02518">
    <property type="entry name" value="HATPase_c"/>
    <property type="match status" value="1"/>
</dbReference>
<protein>
    <recommendedName>
        <fullName evidence="2">histidine kinase</fullName>
        <ecNumber evidence="2">2.7.13.3</ecNumber>
    </recommendedName>
</protein>
<dbReference type="PRINTS" id="PR00344">
    <property type="entry name" value="BCTRLSENSOR"/>
</dbReference>
<evidence type="ECO:0000256" key="3">
    <source>
        <dbReference type="SAM" id="Phobius"/>
    </source>
</evidence>
<feature type="transmembrane region" description="Helical" evidence="3">
    <location>
        <begin position="50"/>
        <end position="68"/>
    </location>
</feature>
<dbReference type="PANTHER" id="PTHR43065">
    <property type="entry name" value="SENSOR HISTIDINE KINASE"/>
    <property type="match status" value="1"/>
</dbReference>
<dbReference type="Gene3D" id="3.30.565.10">
    <property type="entry name" value="Histidine kinase-like ATPase, C-terminal domain"/>
    <property type="match status" value="1"/>
</dbReference>
<proteinExistence type="predicted"/>
<dbReference type="AlphaFoldDB" id="A0A849SM35"/>
<dbReference type="SUPFAM" id="SSF47384">
    <property type="entry name" value="Homodimeric domain of signal transducing histidine kinase"/>
    <property type="match status" value="1"/>
</dbReference>
<keyword evidence="5" id="KW-0067">ATP-binding</keyword>
<sequence>MQALVRAGSEVHRTLYELLAIPTRELEQRLTAIHEHAYAEALERSSRVRVVISVVAILLLASAALTMIELQRTSHKVRELNATLEQRVSDRTQALDAVNHQLRVEMEERERVDEQLRQSQKLEAVGRLAAGVAHEINTPIQFVGDSVHFLRSATEDLTGLIRRYQVVTKGFEPAGADPPGMSEVRACEDEIDLEDLLEQVPRAVDRSQEGLGRVAEIVRSMKQFAHPDHSHPSSVDLNRSLKSTLVVSHGEYKFVADVVTEFGELPLVSCYVGELNQVFLNIIVNAAHAIGDVVGSTGARGRITVRTRIDGDEVVVEFSDTGGGIPPAVAARIFDPFFTTKAVGRGTGQGLAIARSIVVSKHGGDISFETEPGIGITFSIRLPLLCAEELPARAA</sequence>
<evidence type="ECO:0000313" key="5">
    <source>
        <dbReference type="EMBL" id="NOT33887.1"/>
    </source>
</evidence>